<dbReference type="EMBL" id="GG702219">
    <property type="protein sequence ID" value="KOB89325.1"/>
    <property type="molecule type" value="Genomic_DNA"/>
</dbReference>
<gene>
    <name evidence="2" type="ORF">PFDG_04874</name>
</gene>
<proteinExistence type="predicted"/>
<evidence type="ECO:0000313" key="2">
    <source>
        <dbReference type="EMBL" id="KOB89325.1"/>
    </source>
</evidence>
<name>A0A0L7M9S5_PLAF4</name>
<dbReference type="Proteomes" id="UP000054282">
    <property type="component" value="Unassembled WGS sequence"/>
</dbReference>
<evidence type="ECO:0008006" key="4">
    <source>
        <dbReference type="Google" id="ProtNLM"/>
    </source>
</evidence>
<keyword evidence="1" id="KW-0732">Signal</keyword>
<dbReference type="KEGG" id="pfd:PFDG_04874"/>
<sequence>MMNSYFIILTIMITLLLMNLRQDFLISSLPRPVQVYITEEEIQGSPVFPIPIPEHEIVDTYNLNDRYALLKSSNKRIIE</sequence>
<evidence type="ECO:0000313" key="3">
    <source>
        <dbReference type="Proteomes" id="UP000054282"/>
    </source>
</evidence>
<feature type="chain" id="PRO_5005574030" description="Plasmodium falciparum erythrocyte membrane protein 1 acidic terminal segment domain-containing protein" evidence="1">
    <location>
        <begin position="22"/>
        <end position="79"/>
    </location>
</feature>
<dbReference type="AlphaFoldDB" id="A0A0L7M9S5"/>
<organism evidence="2 3">
    <name type="scientific">Plasmodium falciparum (isolate Dd2)</name>
    <dbReference type="NCBI Taxonomy" id="57267"/>
    <lineage>
        <taxon>Eukaryota</taxon>
        <taxon>Sar</taxon>
        <taxon>Alveolata</taxon>
        <taxon>Apicomplexa</taxon>
        <taxon>Aconoidasida</taxon>
        <taxon>Haemosporida</taxon>
        <taxon>Plasmodiidae</taxon>
        <taxon>Plasmodium</taxon>
        <taxon>Plasmodium (Laverania)</taxon>
    </lineage>
</organism>
<accession>A0A0L7M9S5</accession>
<reference evidence="3" key="1">
    <citation type="submission" date="2006-09" db="EMBL/GenBank/DDBJ databases">
        <title>Annotation of Plasmodium falciparum Dd2.</title>
        <authorList>
            <consortium name="The Broad Institute Genome Sequencing Platform"/>
            <person name="Volkman S.K."/>
            <person name="Neafsey D.E."/>
            <person name="Dash A.P."/>
            <person name="Chitnis C.E."/>
            <person name="Hartl D.L."/>
            <person name="Young S.K."/>
            <person name="Zeng Q."/>
            <person name="Koehrsen M."/>
            <person name="Alvarado L."/>
            <person name="Berlin A."/>
            <person name="Borenstein D."/>
            <person name="Chapman S.B."/>
            <person name="Chen Z."/>
            <person name="Engels R."/>
            <person name="Freedman E."/>
            <person name="Gellesch M."/>
            <person name="Goldberg J."/>
            <person name="Griggs A."/>
            <person name="Gujja S."/>
            <person name="Heilman E.R."/>
            <person name="Heiman D.I."/>
            <person name="Howarth C."/>
            <person name="Jen D."/>
            <person name="Larson L."/>
            <person name="Mehta T."/>
            <person name="Neiman D."/>
            <person name="Park D."/>
            <person name="Pearson M."/>
            <person name="Roberts A."/>
            <person name="Saif S."/>
            <person name="Shea T."/>
            <person name="Shenoy N."/>
            <person name="Sisk P."/>
            <person name="Stolte C."/>
            <person name="Sykes S."/>
            <person name="Walk T."/>
            <person name="White J."/>
            <person name="Yandava C."/>
            <person name="Haas B."/>
            <person name="Henn M.R."/>
            <person name="Nusbaum C."/>
            <person name="Birren B."/>
        </authorList>
    </citation>
    <scope>NUCLEOTIDE SEQUENCE [LARGE SCALE GENOMIC DNA]</scope>
</reference>
<evidence type="ECO:0000256" key="1">
    <source>
        <dbReference type="SAM" id="SignalP"/>
    </source>
</evidence>
<feature type="signal peptide" evidence="1">
    <location>
        <begin position="1"/>
        <end position="21"/>
    </location>
</feature>
<reference evidence="3" key="2">
    <citation type="submission" date="2006-09" db="EMBL/GenBank/DDBJ databases">
        <title>The genome sequence of Plasmodium falciparum Dd2.</title>
        <authorList>
            <consortium name="The Broad Institute Genome Sequencing Platform"/>
            <person name="Birren B."/>
            <person name="Lander E."/>
            <person name="Galagan J."/>
            <person name="Nusbaum C."/>
            <person name="Devon K."/>
            <person name="Henn M."/>
            <person name="Jaffe D."/>
            <person name="Butler J."/>
            <person name="Alvarez P."/>
            <person name="Gnerre S."/>
            <person name="Grabherr M."/>
            <person name="Kleber M."/>
            <person name="Mauceli E."/>
            <person name="Brockman W."/>
            <person name="MacCallum I.A."/>
            <person name="Rounsley S."/>
            <person name="Young S."/>
            <person name="LaButti K."/>
            <person name="Pushparaj V."/>
            <person name="DeCaprio D."/>
            <person name="Crawford M."/>
            <person name="Koehrsen M."/>
            <person name="Engels R."/>
            <person name="Montgomery P."/>
            <person name="Pearson M."/>
            <person name="Howarth C."/>
            <person name="Larson L."/>
            <person name="Luoma S."/>
            <person name="White J."/>
            <person name="Kodira C."/>
            <person name="Zeng Q."/>
            <person name="O'Leary S."/>
            <person name="Yandava C."/>
            <person name="Alvarado L."/>
            <person name="Wirth D."/>
            <person name="Volkman S."/>
            <person name="Hartl D."/>
        </authorList>
    </citation>
    <scope>NUCLEOTIDE SEQUENCE [LARGE SCALE GENOMIC DNA]</scope>
</reference>
<protein>
    <recommendedName>
        <fullName evidence="4">Plasmodium falciparum erythrocyte membrane protein 1 acidic terminal segment domain-containing protein</fullName>
    </recommendedName>
</protein>